<dbReference type="CDD" id="cd07377">
    <property type="entry name" value="WHTH_GntR"/>
    <property type="match status" value="1"/>
</dbReference>
<dbReference type="GO" id="GO:0003700">
    <property type="term" value="F:DNA-binding transcription factor activity"/>
    <property type="evidence" value="ECO:0007669"/>
    <property type="project" value="InterPro"/>
</dbReference>
<evidence type="ECO:0000256" key="3">
    <source>
        <dbReference type="ARBA" id="ARBA00023163"/>
    </source>
</evidence>
<keyword evidence="1" id="KW-0805">Transcription regulation</keyword>
<dbReference type="SMART" id="SM00895">
    <property type="entry name" value="FCD"/>
    <property type="match status" value="1"/>
</dbReference>
<dbReference type="SMART" id="SM00345">
    <property type="entry name" value="HTH_GNTR"/>
    <property type="match status" value="1"/>
</dbReference>
<name>A0A4R1K1Z1_9GAMM</name>
<evidence type="ECO:0000313" key="6">
    <source>
        <dbReference type="Proteomes" id="UP000295565"/>
    </source>
</evidence>
<evidence type="ECO:0000256" key="1">
    <source>
        <dbReference type="ARBA" id="ARBA00023015"/>
    </source>
</evidence>
<dbReference type="NCBIfam" id="NF008571">
    <property type="entry name" value="PRK11523.1"/>
    <property type="match status" value="1"/>
</dbReference>
<protein>
    <submittedName>
        <fullName evidence="5">GntR family transcriptional regulator</fullName>
    </submittedName>
</protein>
<dbReference type="GO" id="GO:0003677">
    <property type="term" value="F:DNA binding"/>
    <property type="evidence" value="ECO:0007669"/>
    <property type="project" value="UniProtKB-KW"/>
</dbReference>
<dbReference type="EMBL" id="SMGD01000012">
    <property type="protein sequence ID" value="TCK58015.1"/>
    <property type="molecule type" value="Genomic_DNA"/>
</dbReference>
<dbReference type="InterPro" id="IPR008920">
    <property type="entry name" value="TF_FadR/GntR_C"/>
</dbReference>
<reference evidence="5 6" key="1">
    <citation type="submission" date="2019-03" db="EMBL/GenBank/DDBJ databases">
        <title>Genomic Encyclopedia of Type Strains, Phase IV (KMG-IV): sequencing the most valuable type-strain genomes for metagenomic binning, comparative biology and taxonomic classification.</title>
        <authorList>
            <person name="Goeker M."/>
        </authorList>
    </citation>
    <scope>NUCLEOTIDE SEQUENCE [LARGE SCALE GENOMIC DNA]</scope>
    <source>
        <strain evidence="5 6">DSM 18577</strain>
    </source>
</reference>
<dbReference type="InterPro" id="IPR036388">
    <property type="entry name" value="WH-like_DNA-bd_sf"/>
</dbReference>
<keyword evidence="6" id="KW-1185">Reference proteome</keyword>
<dbReference type="Pfam" id="PF00392">
    <property type="entry name" value="GntR"/>
    <property type="match status" value="1"/>
</dbReference>
<proteinExistence type="predicted"/>
<dbReference type="Gene3D" id="1.10.10.10">
    <property type="entry name" value="Winged helix-like DNA-binding domain superfamily/Winged helix DNA-binding domain"/>
    <property type="match status" value="1"/>
</dbReference>
<keyword evidence="3" id="KW-0804">Transcription</keyword>
<dbReference type="SUPFAM" id="SSF46785">
    <property type="entry name" value="Winged helix' DNA-binding domain"/>
    <property type="match status" value="1"/>
</dbReference>
<dbReference type="PANTHER" id="PTHR43537">
    <property type="entry name" value="TRANSCRIPTIONAL REGULATOR, GNTR FAMILY"/>
    <property type="match status" value="1"/>
</dbReference>
<dbReference type="InterPro" id="IPR000524">
    <property type="entry name" value="Tscrpt_reg_HTH_GntR"/>
</dbReference>
<dbReference type="AlphaFoldDB" id="A0A4R1K1Z1"/>
<evidence type="ECO:0000259" key="4">
    <source>
        <dbReference type="PROSITE" id="PS50949"/>
    </source>
</evidence>
<dbReference type="RefSeq" id="WP_131912533.1">
    <property type="nucleotide sequence ID" value="NZ_OU594967.1"/>
</dbReference>
<dbReference type="Proteomes" id="UP000295565">
    <property type="component" value="Unassembled WGS sequence"/>
</dbReference>
<accession>A0A4R1K1Z1</accession>
<dbReference type="Gene3D" id="1.20.120.530">
    <property type="entry name" value="GntR ligand-binding domain-like"/>
    <property type="match status" value="1"/>
</dbReference>
<sequence length="262" mass="29908">MNNIDANFHPKRLYQSIAANLKAQIASGIYQVGDRLPAERLIAETMNVSRTVIREAIIMLEVEGLVEVRKGSGIHIIASQASSVAETPENANDGLLTAGPFELLQARQLIESNIAEFAATQVTKQDILELTRIVEQGRYEDRARDSAWDKQFHIQVAKATQNSVLVIVTENLWVHRDQNPYWLKLHSHIDDKAMDSWTSDHEQILRALMRKDPREAKLTTWQHLENTKEMLFKATNFDGDQQDDRYLFSDNPVIHLNKLAKK</sequence>
<feature type="domain" description="HTH gntR-type" evidence="4">
    <location>
        <begin position="11"/>
        <end position="79"/>
    </location>
</feature>
<keyword evidence="2" id="KW-0238">DNA-binding</keyword>
<evidence type="ECO:0000313" key="5">
    <source>
        <dbReference type="EMBL" id="TCK58015.1"/>
    </source>
</evidence>
<evidence type="ECO:0000256" key="2">
    <source>
        <dbReference type="ARBA" id="ARBA00023125"/>
    </source>
</evidence>
<organism evidence="5 6">
    <name type="scientific">Celerinatantimonas diazotrophica</name>
    <dbReference type="NCBI Taxonomy" id="412034"/>
    <lineage>
        <taxon>Bacteria</taxon>
        <taxon>Pseudomonadati</taxon>
        <taxon>Pseudomonadota</taxon>
        <taxon>Gammaproteobacteria</taxon>
        <taxon>Celerinatantimonadaceae</taxon>
        <taxon>Celerinatantimonas</taxon>
    </lineage>
</organism>
<dbReference type="PRINTS" id="PR00035">
    <property type="entry name" value="HTHGNTR"/>
</dbReference>
<gene>
    <name evidence="5" type="ORF">EV690_1720</name>
</gene>
<dbReference type="InterPro" id="IPR011711">
    <property type="entry name" value="GntR_C"/>
</dbReference>
<comment type="caution">
    <text evidence="5">The sequence shown here is derived from an EMBL/GenBank/DDBJ whole genome shotgun (WGS) entry which is preliminary data.</text>
</comment>
<dbReference type="PROSITE" id="PS50949">
    <property type="entry name" value="HTH_GNTR"/>
    <property type="match status" value="1"/>
</dbReference>
<dbReference type="PANTHER" id="PTHR43537:SF7">
    <property type="entry name" value="EXU REGULON TRANSCRIPTIONAL REGULATOR"/>
    <property type="match status" value="1"/>
</dbReference>
<dbReference type="OrthoDB" id="5450856at2"/>
<dbReference type="Pfam" id="PF07729">
    <property type="entry name" value="FCD"/>
    <property type="match status" value="1"/>
</dbReference>
<dbReference type="InterPro" id="IPR036390">
    <property type="entry name" value="WH_DNA-bd_sf"/>
</dbReference>
<dbReference type="SUPFAM" id="SSF48008">
    <property type="entry name" value="GntR ligand-binding domain-like"/>
    <property type="match status" value="1"/>
</dbReference>